<comment type="function">
    <text evidence="5">Binds double-stranded DNA tightly but without sequence specificity. Involved in DNA compaction.</text>
</comment>
<dbReference type="EMBL" id="DTAD01000017">
    <property type="protein sequence ID" value="HGN89786.1"/>
    <property type="molecule type" value="Genomic_DNA"/>
</dbReference>
<evidence type="ECO:0000256" key="4">
    <source>
        <dbReference type="ARBA" id="ARBA00023125"/>
    </source>
</evidence>
<keyword evidence="4 5" id="KW-0238">DNA-binding</keyword>
<comment type="subcellular location">
    <subcellularLocation>
        <location evidence="5">Cytoplasm</location>
    </subcellularLocation>
    <subcellularLocation>
        <location evidence="5">Chromosome</location>
    </subcellularLocation>
</comment>
<dbReference type="GO" id="GO:0005737">
    <property type="term" value="C:cytoplasm"/>
    <property type="evidence" value="ECO:0007669"/>
    <property type="project" value="UniProtKB-SubCell"/>
</dbReference>
<dbReference type="GO" id="GO:0030261">
    <property type="term" value="P:chromosome condensation"/>
    <property type="evidence" value="ECO:0007669"/>
    <property type="project" value="UniProtKB-KW"/>
</dbReference>
<comment type="similarity">
    <text evidence="1 5">Belongs to the histone-like Alba family.</text>
</comment>
<evidence type="ECO:0000256" key="1">
    <source>
        <dbReference type="ARBA" id="ARBA00008018"/>
    </source>
</evidence>
<dbReference type="Gene3D" id="3.30.110.20">
    <property type="entry name" value="Alba-like domain"/>
    <property type="match status" value="1"/>
</dbReference>
<sequence length="94" mass="10838">MASHGQRPRLVIVGKKPVFRYVTASIVLFNRGSKEVELVARGKNIPLCVDTVELLRKSFHQNLRIKDISTWSEEFVVNGKTRRISYMKIVVERP</sequence>
<dbReference type="InterPro" id="IPR036882">
    <property type="entry name" value="Alba-like_dom_sf"/>
</dbReference>
<dbReference type="SUPFAM" id="SSF82704">
    <property type="entry name" value="AlbA-like"/>
    <property type="match status" value="1"/>
</dbReference>
<evidence type="ECO:0000313" key="8">
    <source>
        <dbReference type="EMBL" id="HGN89786.1"/>
    </source>
</evidence>
<feature type="domain" description="DNA/RNA-binding protein Alba-like" evidence="6">
    <location>
        <begin position="12"/>
        <end position="69"/>
    </location>
</feature>
<protein>
    <recommendedName>
        <fullName evidence="5">DNA/RNA-binding protein Alba</fullName>
    </recommendedName>
</protein>
<reference evidence="8" key="1">
    <citation type="journal article" date="2020" name="mSystems">
        <title>Genome- and Community-Level Interaction Insights into Carbon Utilization and Element Cycling Functions of Hydrothermarchaeota in Hydrothermal Sediment.</title>
        <authorList>
            <person name="Zhou Z."/>
            <person name="Liu Y."/>
            <person name="Xu W."/>
            <person name="Pan J."/>
            <person name="Luo Z.H."/>
            <person name="Li M."/>
        </authorList>
    </citation>
    <scope>NUCLEOTIDE SEQUENCE [LARGE SCALE GENOMIC DNA]</scope>
    <source>
        <strain evidence="9">SpSt-1073</strain>
        <strain evidence="8">SpSt-613</strain>
        <strain evidence="7">SpSt-669</strain>
    </source>
</reference>
<evidence type="ECO:0000256" key="3">
    <source>
        <dbReference type="ARBA" id="ARBA00022490"/>
    </source>
</evidence>
<dbReference type="GO" id="GO:0005694">
    <property type="term" value="C:chromosome"/>
    <property type="evidence" value="ECO:0007669"/>
    <property type="project" value="UniProtKB-SubCell"/>
</dbReference>
<organism evidence="8">
    <name type="scientific">Caldiarchaeum subterraneum</name>
    <dbReference type="NCBI Taxonomy" id="311458"/>
    <lineage>
        <taxon>Archaea</taxon>
        <taxon>Nitrososphaerota</taxon>
        <taxon>Candidatus Caldarchaeales</taxon>
        <taxon>Candidatus Caldarchaeaceae</taxon>
        <taxon>Candidatus Caldarchaeum</taxon>
    </lineage>
</organism>
<feature type="modified residue" description="N6-acetyllysine" evidence="5">
    <location>
        <position position="15"/>
    </location>
</feature>
<dbReference type="AlphaFoldDB" id="A0A7C4E1A0"/>
<evidence type="ECO:0000313" key="7">
    <source>
        <dbReference type="EMBL" id="HGL40255.1"/>
    </source>
</evidence>
<keyword evidence="3 5" id="KW-0963">Cytoplasm</keyword>
<dbReference type="EMBL" id="DTCM01000014">
    <property type="protein sequence ID" value="HGL40255.1"/>
    <property type="molecule type" value="Genomic_DNA"/>
</dbReference>
<evidence type="ECO:0000256" key="2">
    <source>
        <dbReference type="ARBA" id="ARBA00022454"/>
    </source>
</evidence>
<keyword evidence="2 5" id="KW-0158">Chromosome</keyword>
<comment type="caution">
    <text evidence="8">The sequence shown here is derived from an EMBL/GenBank/DDBJ whole genome shotgun (WGS) entry which is preliminary data.</text>
</comment>
<accession>A0A7C4E1A0</accession>
<keyword evidence="5" id="KW-0226">DNA condensation</keyword>
<evidence type="ECO:0000313" key="9">
    <source>
        <dbReference type="EMBL" id="HHN52499.1"/>
    </source>
</evidence>
<dbReference type="GO" id="GO:0003690">
    <property type="term" value="F:double-stranded DNA binding"/>
    <property type="evidence" value="ECO:0007669"/>
    <property type="project" value="UniProtKB-UniRule"/>
</dbReference>
<dbReference type="InterPro" id="IPR013795">
    <property type="entry name" value="DNA/RNA-bd_Alba"/>
</dbReference>
<evidence type="ECO:0000256" key="5">
    <source>
        <dbReference type="HAMAP-Rule" id="MF_01122"/>
    </source>
</evidence>
<dbReference type="EMBL" id="DRXG01000093">
    <property type="protein sequence ID" value="HHN52499.1"/>
    <property type="molecule type" value="Genomic_DNA"/>
</dbReference>
<dbReference type="GO" id="GO:0003723">
    <property type="term" value="F:RNA binding"/>
    <property type="evidence" value="ECO:0007669"/>
    <property type="project" value="InterPro"/>
</dbReference>
<dbReference type="Pfam" id="PF01918">
    <property type="entry name" value="Alba"/>
    <property type="match status" value="1"/>
</dbReference>
<keyword evidence="5" id="KW-0007">Acetylation</keyword>
<comment type="PTM">
    <text evidence="5">Acetylated. Acetylation at Lys-15 decreases DNA-binding affinity.</text>
</comment>
<gene>
    <name evidence="5" type="primary">albA</name>
    <name evidence="9" type="ORF">ENM30_04205</name>
    <name evidence="8" type="ORF">ENT82_01475</name>
    <name evidence="7" type="ORF">ENU43_01100</name>
</gene>
<dbReference type="InterPro" id="IPR002775">
    <property type="entry name" value="DNA/RNA-bd_Alba-like"/>
</dbReference>
<dbReference type="HAMAP" id="MF_01122">
    <property type="entry name" value="AlbA"/>
    <property type="match status" value="1"/>
</dbReference>
<proteinExistence type="inferred from homology"/>
<dbReference type="PIRSF" id="PIRSF028732">
    <property type="entry name" value="Alba"/>
    <property type="match status" value="1"/>
</dbReference>
<name>A0A7C4E1A0_CALS0</name>
<evidence type="ECO:0000259" key="6">
    <source>
        <dbReference type="Pfam" id="PF01918"/>
    </source>
</evidence>